<sequence>MAINHNFESLQDPSIQSLADLINLDGSLPNNKNSFKYSVYNPCHYPRMANEIMEKLFASQKSKLSELITELEKEEASLITSAQQEVKNTIDSCRNNPHQTDMEKKETNIVCEIFEKIPACALNLLVLIKIKPEYFPQSYISFEQMLNDFNREDGGRYYGQDEIKGYFSEALQELEKLVKKTKKKKEEPMESPQPTPANQDQPEEEKKDTPTNSGENPATPNSPKDQTPKETNEPPPNLANLQALKDQTISEITAALNQIPPLTNSDLPSEYQD</sequence>
<evidence type="ECO:0000313" key="2">
    <source>
        <dbReference type="EMBL" id="CAG8613997.1"/>
    </source>
</evidence>
<comment type="caution">
    <text evidence="2">The sequence shown here is derived from an EMBL/GenBank/DDBJ whole genome shotgun (WGS) entry which is preliminary data.</text>
</comment>
<evidence type="ECO:0000256" key="1">
    <source>
        <dbReference type="SAM" id="MobiDB-lite"/>
    </source>
</evidence>
<feature type="compositionally biased region" description="Polar residues" evidence="1">
    <location>
        <begin position="210"/>
        <end position="225"/>
    </location>
</feature>
<dbReference type="Proteomes" id="UP000789508">
    <property type="component" value="Unassembled WGS sequence"/>
</dbReference>
<feature type="region of interest" description="Disordered" evidence="1">
    <location>
        <begin position="181"/>
        <end position="246"/>
    </location>
</feature>
<dbReference type="EMBL" id="CAJVPS010005325">
    <property type="protein sequence ID" value="CAG8613997.1"/>
    <property type="molecule type" value="Genomic_DNA"/>
</dbReference>
<dbReference type="OrthoDB" id="10634197at2759"/>
<dbReference type="AlphaFoldDB" id="A0A9N9CVY7"/>
<keyword evidence="3" id="KW-1185">Reference proteome</keyword>
<name>A0A9N9CVY7_9GLOM</name>
<reference evidence="2" key="1">
    <citation type="submission" date="2021-06" db="EMBL/GenBank/DDBJ databases">
        <authorList>
            <person name="Kallberg Y."/>
            <person name="Tangrot J."/>
            <person name="Rosling A."/>
        </authorList>
    </citation>
    <scope>NUCLEOTIDE SEQUENCE</scope>
    <source>
        <strain evidence="2">FL130A</strain>
    </source>
</reference>
<gene>
    <name evidence="2" type="ORF">ALEPTO_LOCUS8684</name>
</gene>
<evidence type="ECO:0000313" key="3">
    <source>
        <dbReference type="Proteomes" id="UP000789508"/>
    </source>
</evidence>
<protein>
    <submittedName>
        <fullName evidence="2">11617_t:CDS:1</fullName>
    </submittedName>
</protein>
<accession>A0A9N9CVY7</accession>
<organism evidence="2 3">
    <name type="scientific">Ambispora leptoticha</name>
    <dbReference type="NCBI Taxonomy" id="144679"/>
    <lineage>
        <taxon>Eukaryota</taxon>
        <taxon>Fungi</taxon>
        <taxon>Fungi incertae sedis</taxon>
        <taxon>Mucoromycota</taxon>
        <taxon>Glomeromycotina</taxon>
        <taxon>Glomeromycetes</taxon>
        <taxon>Archaeosporales</taxon>
        <taxon>Ambisporaceae</taxon>
        <taxon>Ambispora</taxon>
    </lineage>
</organism>
<proteinExistence type="predicted"/>